<protein>
    <submittedName>
        <fullName evidence="2">Acetyltransferase (GNAT) family protein</fullName>
    </submittedName>
</protein>
<evidence type="ECO:0000259" key="1">
    <source>
        <dbReference type="PROSITE" id="PS51186"/>
    </source>
</evidence>
<organism evidence="2 3">
    <name type="scientific">Romboutsia lituseburensis DSM 797</name>
    <dbReference type="NCBI Taxonomy" id="1121325"/>
    <lineage>
        <taxon>Bacteria</taxon>
        <taxon>Bacillati</taxon>
        <taxon>Bacillota</taxon>
        <taxon>Clostridia</taxon>
        <taxon>Peptostreptococcales</taxon>
        <taxon>Peptostreptococcaceae</taxon>
        <taxon>Romboutsia</taxon>
    </lineage>
</organism>
<dbReference type="AlphaFoldDB" id="A0A1G9MRG8"/>
<dbReference type="InterPro" id="IPR000182">
    <property type="entry name" value="GNAT_dom"/>
</dbReference>
<gene>
    <name evidence="2" type="ORF">SAMN04515677_103319</name>
</gene>
<dbReference type="STRING" id="1121325.SAMN04515677_103319"/>
<dbReference type="Gene3D" id="3.40.630.30">
    <property type="match status" value="1"/>
</dbReference>
<dbReference type="EMBL" id="FNGW01000003">
    <property type="protein sequence ID" value="SDL76507.1"/>
    <property type="molecule type" value="Genomic_DNA"/>
</dbReference>
<dbReference type="GO" id="GO:0016747">
    <property type="term" value="F:acyltransferase activity, transferring groups other than amino-acyl groups"/>
    <property type="evidence" value="ECO:0007669"/>
    <property type="project" value="InterPro"/>
</dbReference>
<dbReference type="Proteomes" id="UP000199068">
    <property type="component" value="Unassembled WGS sequence"/>
</dbReference>
<dbReference type="Pfam" id="PF00583">
    <property type="entry name" value="Acetyltransf_1"/>
    <property type="match status" value="1"/>
</dbReference>
<keyword evidence="3" id="KW-1185">Reference proteome</keyword>
<sequence>MKKYQFITGSVELVDCVKPLWENLNEHHKASSNYFEYRFSNLKFEDRKNKFINDNNVDIKVDLIKDIDKNLYIGYCISTINKELVGEIDSIFIEAEYRKYGFGEELMNRALEWLNSKHLKTKRIVVAEGNEEVLEFYRKYNFYKKSMILEEKL</sequence>
<dbReference type="RefSeq" id="WP_092725011.1">
    <property type="nucleotide sequence ID" value="NZ_FNGW01000003.1"/>
</dbReference>
<evidence type="ECO:0000313" key="2">
    <source>
        <dbReference type="EMBL" id="SDL76507.1"/>
    </source>
</evidence>
<name>A0A1G9MRG8_9FIRM</name>
<dbReference type="SUPFAM" id="SSF55729">
    <property type="entry name" value="Acyl-CoA N-acyltransferases (Nat)"/>
    <property type="match status" value="1"/>
</dbReference>
<dbReference type="InterPro" id="IPR016181">
    <property type="entry name" value="Acyl_CoA_acyltransferase"/>
</dbReference>
<feature type="domain" description="N-acetyltransferase" evidence="1">
    <location>
        <begin position="12"/>
        <end position="153"/>
    </location>
</feature>
<dbReference type="CDD" id="cd04301">
    <property type="entry name" value="NAT_SF"/>
    <property type="match status" value="1"/>
</dbReference>
<evidence type="ECO:0000313" key="3">
    <source>
        <dbReference type="Proteomes" id="UP000199068"/>
    </source>
</evidence>
<accession>A0A1G9MRG8</accession>
<reference evidence="2 3" key="1">
    <citation type="submission" date="2016-10" db="EMBL/GenBank/DDBJ databases">
        <authorList>
            <person name="de Groot N.N."/>
        </authorList>
    </citation>
    <scope>NUCLEOTIDE SEQUENCE [LARGE SCALE GENOMIC DNA]</scope>
    <source>
        <strain evidence="2 3">DSM 797</strain>
    </source>
</reference>
<proteinExistence type="predicted"/>
<keyword evidence="2" id="KW-0808">Transferase</keyword>
<dbReference type="PROSITE" id="PS51186">
    <property type="entry name" value="GNAT"/>
    <property type="match status" value="1"/>
</dbReference>